<dbReference type="AlphaFoldDB" id="A0A164SM35"/>
<dbReference type="InterPro" id="IPR043154">
    <property type="entry name" value="Sec-1-like_dom1"/>
</dbReference>
<dbReference type="Gene3D" id="3.40.50.2060">
    <property type="match status" value="1"/>
</dbReference>
<gene>
    <name evidence="4" type="ORF">SISNIDRAFT_516259</name>
</gene>
<evidence type="ECO:0000256" key="1">
    <source>
        <dbReference type="ARBA" id="ARBA00009884"/>
    </source>
</evidence>
<organism evidence="4 5">
    <name type="scientific">Sistotremastrum niveocremeum HHB9708</name>
    <dbReference type="NCBI Taxonomy" id="1314777"/>
    <lineage>
        <taxon>Eukaryota</taxon>
        <taxon>Fungi</taxon>
        <taxon>Dikarya</taxon>
        <taxon>Basidiomycota</taxon>
        <taxon>Agaricomycotina</taxon>
        <taxon>Agaricomycetes</taxon>
        <taxon>Sistotremastrales</taxon>
        <taxon>Sistotremastraceae</taxon>
        <taxon>Sertulicium</taxon>
        <taxon>Sertulicium niveocremeum</taxon>
    </lineage>
</organism>
<dbReference type="InterPro" id="IPR036045">
    <property type="entry name" value="Sec1-like_sf"/>
</dbReference>
<name>A0A164SM35_9AGAM</name>
<dbReference type="InterPro" id="IPR001619">
    <property type="entry name" value="Sec1-like"/>
</dbReference>
<accession>A0A164SM35</accession>
<dbReference type="GO" id="GO:0016192">
    <property type="term" value="P:vesicle-mediated transport"/>
    <property type="evidence" value="ECO:0007669"/>
    <property type="project" value="InterPro"/>
</dbReference>
<proteinExistence type="inferred from homology"/>
<dbReference type="Pfam" id="PF00995">
    <property type="entry name" value="Sec1"/>
    <property type="match status" value="1"/>
</dbReference>
<dbReference type="EMBL" id="KV419414">
    <property type="protein sequence ID" value="KZS91616.1"/>
    <property type="molecule type" value="Genomic_DNA"/>
</dbReference>
<dbReference type="InterPro" id="IPR043127">
    <property type="entry name" value="Sec-1-like_dom3a"/>
</dbReference>
<keyword evidence="3" id="KW-0812">Transmembrane</keyword>
<keyword evidence="3" id="KW-0472">Membrane</keyword>
<dbReference type="InterPro" id="IPR027482">
    <property type="entry name" value="Sec1-like_dom2"/>
</dbReference>
<evidence type="ECO:0000313" key="4">
    <source>
        <dbReference type="EMBL" id="KZS91616.1"/>
    </source>
</evidence>
<dbReference type="Proteomes" id="UP000076722">
    <property type="component" value="Unassembled WGS sequence"/>
</dbReference>
<keyword evidence="5" id="KW-1185">Reference proteome</keyword>
<feature type="transmembrane region" description="Helical" evidence="3">
    <location>
        <begin position="657"/>
        <end position="675"/>
    </location>
</feature>
<dbReference type="SUPFAM" id="SSF56815">
    <property type="entry name" value="Sec1/munc18-like (SM) proteins"/>
    <property type="match status" value="1"/>
</dbReference>
<evidence type="ECO:0000256" key="3">
    <source>
        <dbReference type="SAM" id="Phobius"/>
    </source>
</evidence>
<dbReference type="PANTHER" id="PTHR11679">
    <property type="entry name" value="VESICLE PROTEIN SORTING-ASSOCIATED"/>
    <property type="match status" value="1"/>
</dbReference>
<keyword evidence="3" id="KW-1133">Transmembrane helix</keyword>
<dbReference type="OrthoDB" id="10262287at2759"/>
<comment type="similarity">
    <text evidence="1">Belongs to the STXBP/unc-18/SEC1 family.</text>
</comment>
<dbReference type="Gene3D" id="3.40.50.1910">
    <property type="match status" value="1"/>
</dbReference>
<evidence type="ECO:0000256" key="2">
    <source>
        <dbReference type="SAM" id="MobiDB-lite"/>
    </source>
</evidence>
<dbReference type="STRING" id="1314777.A0A164SM35"/>
<dbReference type="PIRSF" id="PIRSF005715">
    <property type="entry name" value="VPS45_Sec1"/>
    <property type="match status" value="1"/>
</dbReference>
<protein>
    <submittedName>
        <fullName evidence="4">Sec1-like protein</fullName>
    </submittedName>
</protein>
<dbReference type="InterPro" id="IPR043155">
    <property type="entry name" value="VPS33_dom3b"/>
</dbReference>
<sequence length="720" mass="76830">MAASVIESEGLTTRISEAEEQNALDLNLIKEFGRRELVDSLNAISGAKTLVLDPSLVGPLGLLTEVSLLKHHGVSKIFWLEASPLAAPTTAIIYLTRPTIGHIKAIANHIKQHAASSPPSKHLYHVLLVPRSSVLVKKIFEDEGVLGDVNLSTFEMGFIPLEDDLLSLERDSAFKEIWMNGDETVIYDSAQALVKLQRAYGLFPRILGKGDEAARLINLVTRLSPSSSPTAPLSSDKIDSLIVIDRKVDMITPMLTQLTYEGLIDELIGIKNSYVEVPASLLAQPTAPNSSQAGSSASGPSSTPLSSEKKKKHHLTAVNDTLFAEIRDLNFSAVPRKLQKAAHRLDEEYKNRLQSKSIAQIKEFVGRIGGIKADHQALNLHTGLSELIAPLTRTTIFDKSLEIQQNLLASYDPSGQITAIEDLIAQGAPLHLVIRLITLASLTTGSLKQKTLESLKREILQAHGYTHLPLLISLSSPSLSMILPNPLPLSYLKEMPNHQAPPKFPFTSARKSLRLFFEDLGDGGGGSGGGPVPSETVEGEPDISYVYSVWAPMSVRLVQCIAQKGAVLAPLNTPAPPGAWGDSASAGGAGGTTGGRKEKIRAHPIVGWKGFEDIVGNIPGETVDIVQLPSGASQGANGGSSGLHSLAQRDNMSTTTIVFFLGGCTFAEIAALRWMTKQSKGRRYVIATTGIISGRSLIESLGSINSGSAGLGPSEGGLAS</sequence>
<feature type="compositionally biased region" description="Low complexity" evidence="2">
    <location>
        <begin position="290"/>
        <end position="306"/>
    </location>
</feature>
<dbReference type="Gene3D" id="1.25.40.850">
    <property type="match status" value="1"/>
</dbReference>
<reference evidence="4 5" key="1">
    <citation type="journal article" date="2016" name="Mol. Biol. Evol.">
        <title>Comparative Genomics of Early-Diverging Mushroom-Forming Fungi Provides Insights into the Origins of Lignocellulose Decay Capabilities.</title>
        <authorList>
            <person name="Nagy L.G."/>
            <person name="Riley R."/>
            <person name="Tritt A."/>
            <person name="Adam C."/>
            <person name="Daum C."/>
            <person name="Floudas D."/>
            <person name="Sun H."/>
            <person name="Yadav J.S."/>
            <person name="Pangilinan J."/>
            <person name="Larsson K.H."/>
            <person name="Matsuura K."/>
            <person name="Barry K."/>
            <person name="Labutti K."/>
            <person name="Kuo R."/>
            <person name="Ohm R.A."/>
            <person name="Bhattacharya S.S."/>
            <person name="Shirouzu T."/>
            <person name="Yoshinaga Y."/>
            <person name="Martin F.M."/>
            <person name="Grigoriev I.V."/>
            <person name="Hibbett D.S."/>
        </authorList>
    </citation>
    <scope>NUCLEOTIDE SEQUENCE [LARGE SCALE GENOMIC DNA]</scope>
    <source>
        <strain evidence="4 5">HHB9708</strain>
    </source>
</reference>
<evidence type="ECO:0000313" key="5">
    <source>
        <dbReference type="Proteomes" id="UP000076722"/>
    </source>
</evidence>
<dbReference type="Gene3D" id="3.90.830.10">
    <property type="entry name" value="Syntaxin Binding Protein 1, Chain A, domain 2"/>
    <property type="match status" value="1"/>
</dbReference>
<feature type="region of interest" description="Disordered" evidence="2">
    <location>
        <begin position="285"/>
        <end position="312"/>
    </location>
</feature>